<gene>
    <name evidence="2" type="ORF">CC1G_06677</name>
</gene>
<feature type="region of interest" description="Disordered" evidence="1">
    <location>
        <begin position="372"/>
        <end position="402"/>
    </location>
</feature>
<accession>A8P7Z7</accession>
<feature type="compositionally biased region" description="Low complexity" evidence="1">
    <location>
        <begin position="203"/>
        <end position="214"/>
    </location>
</feature>
<organism evidence="2 3">
    <name type="scientific">Coprinopsis cinerea (strain Okayama-7 / 130 / ATCC MYA-4618 / FGSC 9003)</name>
    <name type="common">Inky cap fungus</name>
    <name type="synonym">Hormographiella aspergillata</name>
    <dbReference type="NCBI Taxonomy" id="240176"/>
    <lineage>
        <taxon>Eukaryota</taxon>
        <taxon>Fungi</taxon>
        <taxon>Dikarya</taxon>
        <taxon>Basidiomycota</taxon>
        <taxon>Agaricomycotina</taxon>
        <taxon>Agaricomycetes</taxon>
        <taxon>Agaricomycetidae</taxon>
        <taxon>Agaricales</taxon>
        <taxon>Agaricineae</taxon>
        <taxon>Psathyrellaceae</taxon>
        <taxon>Coprinopsis</taxon>
    </lineage>
</organism>
<feature type="compositionally biased region" description="Polar residues" evidence="1">
    <location>
        <begin position="12"/>
        <end position="31"/>
    </location>
</feature>
<evidence type="ECO:0000313" key="3">
    <source>
        <dbReference type="Proteomes" id="UP000001861"/>
    </source>
</evidence>
<dbReference type="VEuPathDB" id="FungiDB:CC1G_06677"/>
<feature type="region of interest" description="Disordered" evidence="1">
    <location>
        <begin position="1"/>
        <end position="117"/>
    </location>
</feature>
<feature type="compositionally biased region" description="Low complexity" evidence="1">
    <location>
        <begin position="92"/>
        <end position="109"/>
    </location>
</feature>
<name>A8P7Z7_COPC7</name>
<dbReference type="RefSeq" id="XP_001839464.1">
    <property type="nucleotide sequence ID" value="XM_001839412.1"/>
</dbReference>
<comment type="caution">
    <text evidence="2">The sequence shown here is derived from an EMBL/GenBank/DDBJ whole genome shotgun (WGS) entry which is preliminary data.</text>
</comment>
<feature type="compositionally biased region" description="Polar residues" evidence="1">
    <location>
        <begin position="224"/>
        <end position="240"/>
    </location>
</feature>
<dbReference type="GeneID" id="6016078"/>
<feature type="compositionally biased region" description="Polar residues" evidence="1">
    <location>
        <begin position="303"/>
        <end position="338"/>
    </location>
</feature>
<reference evidence="2 3" key="1">
    <citation type="journal article" date="2010" name="Proc. Natl. Acad. Sci. U.S.A.">
        <title>Insights into evolution of multicellular fungi from the assembled chromosomes of the mushroom Coprinopsis cinerea (Coprinus cinereus).</title>
        <authorList>
            <person name="Stajich J.E."/>
            <person name="Wilke S.K."/>
            <person name="Ahren D."/>
            <person name="Au C.H."/>
            <person name="Birren B.W."/>
            <person name="Borodovsky M."/>
            <person name="Burns C."/>
            <person name="Canback B."/>
            <person name="Casselton L.A."/>
            <person name="Cheng C.K."/>
            <person name="Deng J."/>
            <person name="Dietrich F.S."/>
            <person name="Fargo D.C."/>
            <person name="Farman M.L."/>
            <person name="Gathman A.C."/>
            <person name="Goldberg J."/>
            <person name="Guigo R."/>
            <person name="Hoegger P.J."/>
            <person name="Hooker J.B."/>
            <person name="Huggins A."/>
            <person name="James T.Y."/>
            <person name="Kamada T."/>
            <person name="Kilaru S."/>
            <person name="Kodira C."/>
            <person name="Kues U."/>
            <person name="Kupfer D."/>
            <person name="Kwan H.S."/>
            <person name="Lomsadze A."/>
            <person name="Li W."/>
            <person name="Lilly W.W."/>
            <person name="Ma L.J."/>
            <person name="Mackey A.J."/>
            <person name="Manning G."/>
            <person name="Martin F."/>
            <person name="Muraguchi H."/>
            <person name="Natvig D.O."/>
            <person name="Palmerini H."/>
            <person name="Ramesh M.A."/>
            <person name="Rehmeyer C.J."/>
            <person name="Roe B.A."/>
            <person name="Shenoy N."/>
            <person name="Stanke M."/>
            <person name="Ter-Hovhannisyan V."/>
            <person name="Tunlid A."/>
            <person name="Velagapudi R."/>
            <person name="Vision T.J."/>
            <person name="Zeng Q."/>
            <person name="Zolan M.E."/>
            <person name="Pukkila P.J."/>
        </authorList>
    </citation>
    <scope>NUCLEOTIDE SEQUENCE [LARGE SCALE GENOMIC DNA]</scope>
    <source>
        <strain evidence="3">Okayama-7 / 130 / ATCC MYA-4618 / FGSC 9003</strain>
    </source>
</reference>
<feature type="region of interest" description="Disordered" evidence="1">
    <location>
        <begin position="191"/>
        <end position="339"/>
    </location>
</feature>
<dbReference type="InParanoid" id="A8P7Z7"/>
<dbReference type="Proteomes" id="UP000001861">
    <property type="component" value="Unassembled WGS sequence"/>
</dbReference>
<evidence type="ECO:0000256" key="1">
    <source>
        <dbReference type="SAM" id="MobiDB-lite"/>
    </source>
</evidence>
<protein>
    <submittedName>
        <fullName evidence="2">Uncharacterized protein</fullName>
    </submittedName>
</protein>
<dbReference type="AlphaFoldDB" id="A8P7Z7"/>
<dbReference type="KEGG" id="cci:CC1G_06677"/>
<evidence type="ECO:0000313" key="2">
    <source>
        <dbReference type="EMBL" id="EAU82367.1"/>
    </source>
</evidence>
<feature type="region of interest" description="Disordered" evidence="1">
    <location>
        <begin position="504"/>
        <end position="525"/>
    </location>
</feature>
<proteinExistence type="predicted"/>
<sequence>MPKNGFGAQIMKRQSSGDSTMSDGASYSSHPLQPKSEPSPSPTFIHAQALPPTYPQIQFVHVPGHPSAKPIRRPTIDTSDLGPNAASLHPHASISTTSPASTSSSTGIPVPSQGPPQTVLDIQSLDLLLTQTFQSLQQLQALTRQTVLYHDQERRKWRNHCLTFKQERDFARRQMMLLSQERVRLMAKVGESQGNGQAGQGQGAVSSTSGGAASTEHQRRNSEPIVQSSSDAMDTSSNGRPASPSEQRKAARDSRRHSPYFNDILRRSTSPVDFASNDHETPPPSVSSTTTASSLAHGAGGRSFSSPPNSAAQVSSPVQRPYTATQLPPSRPHSTANLYVTPLSSTSSSEYLTSAISDDGTNTFARIDVEEVHSSPAEELETDMDTGVSEGVAPHPHAQRTEQHSIMGMVAGDPRVFPDRYPQPPTPEPTRPIHTHHLDAMFAHTNNGQRLCRLCVFGGPGEEQGPCWRGTPVYSVEVREEVLRRHVLRYHLEEGERVAGMEREGVEEVRRGLREDPRLILPREE</sequence>
<dbReference type="EMBL" id="AACS02000005">
    <property type="protein sequence ID" value="EAU82367.1"/>
    <property type="molecule type" value="Genomic_DNA"/>
</dbReference>
<keyword evidence="3" id="KW-1185">Reference proteome</keyword>
<dbReference type="OrthoDB" id="3043767at2759"/>